<feature type="domain" description="Integrase core" evidence="2">
    <location>
        <begin position="143"/>
        <end position="319"/>
    </location>
</feature>
<dbReference type="RefSeq" id="XP_007316855.1">
    <property type="nucleotide sequence ID" value="XM_007316793.1"/>
</dbReference>
<dbReference type="AlphaFoldDB" id="F8NQX9"/>
<evidence type="ECO:0000256" key="1">
    <source>
        <dbReference type="SAM" id="MobiDB-lite"/>
    </source>
</evidence>
<dbReference type="InterPro" id="IPR058913">
    <property type="entry name" value="Integrase_dom_put"/>
</dbReference>
<name>F8NQX9_SERL9</name>
<reference evidence="3" key="1">
    <citation type="submission" date="2011-04" db="EMBL/GenBank/DDBJ databases">
        <title>Evolution of plant cell wall degrading machinery underlies the functional diversity of forest fungi.</title>
        <authorList>
            <consortium name="US DOE Joint Genome Institute (JGI-PGF)"/>
            <person name="Eastwood D.C."/>
            <person name="Floudas D."/>
            <person name="Binder M."/>
            <person name="Majcherczyk A."/>
            <person name="Schneider P."/>
            <person name="Aerts A."/>
            <person name="Asiegbu F.O."/>
            <person name="Baker S.E."/>
            <person name="Barry K."/>
            <person name="Bendiksby M."/>
            <person name="Blumentritt M."/>
            <person name="Coutinho P.M."/>
            <person name="Cullen D."/>
            <person name="Cullen D."/>
            <person name="Gathman A."/>
            <person name="Goodell B."/>
            <person name="Henrissat B."/>
            <person name="Ihrmark K."/>
            <person name="Kauserud H."/>
            <person name="Kohler A."/>
            <person name="LaButti K."/>
            <person name="Lapidus A."/>
            <person name="Lavin J.L."/>
            <person name="Lee Y.-H."/>
            <person name="Lindquist E."/>
            <person name="Lilly W."/>
            <person name="Lucas S."/>
            <person name="Morin E."/>
            <person name="Murat C."/>
            <person name="Oguiza J.A."/>
            <person name="Park J."/>
            <person name="Pisabarro A.G."/>
            <person name="Riley R."/>
            <person name="Rosling A."/>
            <person name="Salamov A."/>
            <person name="Schmidt O."/>
            <person name="Schmutz J."/>
            <person name="Skrede I."/>
            <person name="Stenlid J."/>
            <person name="Wiebenga A."/>
            <person name="Xie X."/>
            <person name="Kues U."/>
            <person name="Hibbett D.S."/>
            <person name="Hoffmeister D."/>
            <person name="Hogberg N."/>
            <person name="Martin F."/>
            <person name="Grigoriev I.V."/>
            <person name="Watkinson S.C."/>
        </authorList>
    </citation>
    <scope>NUCLEOTIDE SEQUENCE</scope>
    <source>
        <strain evidence="3">S7.9</strain>
    </source>
</reference>
<proteinExistence type="predicted"/>
<dbReference type="OrthoDB" id="5946233at2759"/>
<protein>
    <recommendedName>
        <fullName evidence="2">Integrase core domain-containing protein</fullName>
    </recommendedName>
</protein>
<accession>F8NQX9</accession>
<feature type="region of interest" description="Disordered" evidence="1">
    <location>
        <begin position="439"/>
        <end position="476"/>
    </location>
</feature>
<evidence type="ECO:0000259" key="2">
    <source>
        <dbReference type="Pfam" id="PF24764"/>
    </source>
</evidence>
<dbReference type="EMBL" id="GL945432">
    <property type="protein sequence ID" value="EGO26682.1"/>
    <property type="molecule type" value="Genomic_DNA"/>
</dbReference>
<evidence type="ECO:0000313" key="3">
    <source>
        <dbReference type="EMBL" id="EGO26682.1"/>
    </source>
</evidence>
<dbReference type="Proteomes" id="UP000008064">
    <property type="component" value="Unassembled WGS sequence"/>
</dbReference>
<feature type="compositionally biased region" description="Acidic residues" evidence="1">
    <location>
        <begin position="461"/>
        <end position="476"/>
    </location>
</feature>
<dbReference type="KEGG" id="sla:SERLADRAFT_436488"/>
<gene>
    <name evidence="3" type="ORF">SERLADRAFT_436488</name>
</gene>
<dbReference type="PANTHER" id="PTHR46177">
    <property type="entry name" value="INTEGRASE CATALYTIC DOMAIN-CONTAINING PROTEIN"/>
    <property type="match status" value="1"/>
</dbReference>
<organism>
    <name type="scientific">Serpula lacrymans var. lacrymans (strain S7.9)</name>
    <name type="common">Dry rot fungus</name>
    <dbReference type="NCBI Taxonomy" id="578457"/>
    <lineage>
        <taxon>Eukaryota</taxon>
        <taxon>Fungi</taxon>
        <taxon>Dikarya</taxon>
        <taxon>Basidiomycota</taxon>
        <taxon>Agaricomycotina</taxon>
        <taxon>Agaricomycetes</taxon>
        <taxon>Agaricomycetidae</taxon>
        <taxon>Boletales</taxon>
        <taxon>Coniophorineae</taxon>
        <taxon>Serpulaceae</taxon>
        <taxon>Serpula</taxon>
    </lineage>
</organism>
<dbReference type="GeneID" id="18814698"/>
<dbReference type="Pfam" id="PF24764">
    <property type="entry name" value="rva_4"/>
    <property type="match status" value="1"/>
</dbReference>
<sequence>MPNPQGTNGYKVSPAPDILIRPLVEQFVADGYTNPEIVTKLKDYYDTDRYSFSLALLKKKRMVWGLKSARGQAHSVDSVGPTIERVRERFPHQGSHDMRVTLRQEERVMVPRQVILDYMNLHHPDEVKGRRKRRLKRSYFWTAGVNELWCFDQHDKWRRFQLFFHVGLEPFSGYVLWLKVWWTNHNPRLICGWYCDVVERLGGMPLITQSDPGTENNGIANGHTLLRHMQDPALDKTLQHTFKGSHRNIKPEIFWGQFRRRWAPGFEALLDWGVNEGLYDADDALQRLLFHYVFIPWIQQELNCFIERFNGSKPRRNSHKLLPHGRPVDIFKNPELFESRDFAVKVHPPYLTEVRDKYAPPDHPVFHLVPPAFSLQARTFWDAANYPQVGRENIWDIYLHLLQQFRDQPNNMELRTVMALSVNSNEEDESEFMPVMELPPHRQRRRVVGDAPQNTGGYSSDEADTDFEYEWTDDSD</sequence>
<dbReference type="PANTHER" id="PTHR46177:SF1">
    <property type="entry name" value="INTEGRASE CATALYTIC DOMAIN-CONTAINING PROTEIN"/>
    <property type="match status" value="1"/>
</dbReference>
<dbReference type="HOGENOM" id="CLU_038374_0_1_1"/>